<feature type="transmembrane region" description="Helical" evidence="8">
    <location>
        <begin position="516"/>
        <end position="536"/>
    </location>
</feature>
<feature type="compositionally biased region" description="Polar residues" evidence="7">
    <location>
        <begin position="773"/>
        <end position="783"/>
    </location>
</feature>
<feature type="signal peptide" evidence="9">
    <location>
        <begin position="1"/>
        <end position="26"/>
    </location>
</feature>
<dbReference type="Proteomes" id="UP000034841">
    <property type="component" value="Unassembled WGS sequence"/>
</dbReference>
<dbReference type="Pfam" id="PF06011">
    <property type="entry name" value="TRP"/>
    <property type="match status" value="1"/>
</dbReference>
<comment type="similarity">
    <text evidence="2">Belongs to the transient receptor potential (TRP) ion channel family.</text>
</comment>
<evidence type="ECO:0000256" key="7">
    <source>
        <dbReference type="SAM" id="MobiDB-lite"/>
    </source>
</evidence>
<dbReference type="GO" id="GO:0016020">
    <property type="term" value="C:membrane"/>
    <property type="evidence" value="ECO:0007669"/>
    <property type="project" value="UniProtKB-SubCell"/>
</dbReference>
<proteinExistence type="inferred from homology"/>
<evidence type="ECO:0000256" key="8">
    <source>
        <dbReference type="SAM" id="Phobius"/>
    </source>
</evidence>
<evidence type="ECO:0000313" key="11">
    <source>
        <dbReference type="EMBL" id="KKF97256.1"/>
    </source>
</evidence>
<dbReference type="OrthoDB" id="5212126at2759"/>
<dbReference type="AlphaFoldDB" id="A0A0F8B5C1"/>
<dbReference type="InterPro" id="IPR010308">
    <property type="entry name" value="TRP_C"/>
</dbReference>
<evidence type="ECO:0000256" key="1">
    <source>
        <dbReference type="ARBA" id="ARBA00004141"/>
    </source>
</evidence>
<keyword evidence="12" id="KW-1185">Reference proteome</keyword>
<dbReference type="SMART" id="SM01320">
    <property type="entry name" value="TRP_N"/>
    <property type="match status" value="1"/>
</dbReference>
<keyword evidence="4 9" id="KW-0732">Signal</keyword>
<sequence length="789" mass="85052">MKFSLARWGPLAALAALVASPVPVVAERVLTSQSLNTCGDSSGFGASLFKVVFTPGNGTASIDLEATVSVNGNVTFDISISAYGYEIIERTIDPCDYEDLAGICPLRSGHLTIPTFSLPVDASTVKDIPGIAYSVPDLDATVRIIVSMSATGDQVACVEADISNGKTVNLLAVKWATAVVAGLALISAAVISGMGHSNTAAHVASNAMSLFSYFQAQAMIGLTAVRMPPIVRAWTQDFQWSMGVIHLGFMQDIFTWYQRATGGTPTTLFDSMSTVSVQVEKRGLLHGAVDLYTRGGPGALMTRDIAMLPRAAFELARRSVITTSAGHYLVYGIERVAFLAHIESSNFFLTGLTFFCLFVIATIGGIAAFKGITELLAKNKTIKPDRFQEFRNGWRTVLKGVLFRISLIGFPQLVIICMWEFKQNDSPAEVVLAVFFFFGISITLAWAASKVILIARRSVTMHQNPAYILFSDPQAINKWGFLYVQYRASAYYFIVPTLAYLLVKGMFIAFGQKSDTTQAVAFVILEAAALITASVIRPWMDKTTNSINISICAVNFINAIFLFLMTNVFSAPALMVGIVGVVLFILNAAFSLILLLMIIGSTVLVFFRKNPDNRYHYMADDRASFMKSQTHLAATTELDALAATARGDKHGGYKTQLDLDEDNESISSDSIRKRAANKASGSLTASNAASASSYSVNEKRNPPGSGSIPPRSPIDPSLPLFPGGQQRSQSPSPSFNGARVDRAPASPYGNAPSTYSNSNANVNSYSGAPSPAQFRQQNNQSPWQRGAGY</sequence>
<feature type="transmembrane region" description="Helical" evidence="8">
    <location>
        <begin position="574"/>
        <end position="607"/>
    </location>
</feature>
<organism evidence="11 12">
    <name type="scientific">Ceratocystis fimbriata f. sp. platani</name>
    <dbReference type="NCBI Taxonomy" id="88771"/>
    <lineage>
        <taxon>Eukaryota</taxon>
        <taxon>Fungi</taxon>
        <taxon>Dikarya</taxon>
        <taxon>Ascomycota</taxon>
        <taxon>Pezizomycotina</taxon>
        <taxon>Sordariomycetes</taxon>
        <taxon>Hypocreomycetidae</taxon>
        <taxon>Microascales</taxon>
        <taxon>Ceratocystidaceae</taxon>
        <taxon>Ceratocystis</taxon>
    </lineage>
</organism>
<feature type="domain" description="ML-like" evidence="10">
    <location>
        <begin position="28"/>
        <end position="169"/>
    </location>
</feature>
<evidence type="ECO:0000256" key="4">
    <source>
        <dbReference type="ARBA" id="ARBA00022729"/>
    </source>
</evidence>
<feature type="chain" id="PRO_5002527312" evidence="9">
    <location>
        <begin position="27"/>
        <end position="789"/>
    </location>
</feature>
<feature type="transmembrane region" description="Helical" evidence="8">
    <location>
        <begin position="548"/>
        <end position="568"/>
    </location>
</feature>
<feature type="transmembrane region" description="Helical" evidence="8">
    <location>
        <begin position="490"/>
        <end position="510"/>
    </location>
</feature>
<feature type="compositionally biased region" description="Low complexity" evidence="7">
    <location>
        <begin position="753"/>
        <end position="766"/>
    </location>
</feature>
<protein>
    <submittedName>
        <fullName evidence="11">Flavin carrier protein 2</fullName>
    </submittedName>
</protein>
<dbReference type="InterPro" id="IPR032800">
    <property type="entry name" value="TRP_N"/>
</dbReference>
<dbReference type="PANTHER" id="PTHR31145:SF2">
    <property type="entry name" value="FLAVIN CARRIER PROTEIN 2"/>
    <property type="match status" value="1"/>
</dbReference>
<evidence type="ECO:0000256" key="3">
    <source>
        <dbReference type="ARBA" id="ARBA00022692"/>
    </source>
</evidence>
<comment type="subcellular location">
    <subcellularLocation>
        <location evidence="1">Membrane</location>
        <topology evidence="1">Multi-pass membrane protein</topology>
    </subcellularLocation>
</comment>
<evidence type="ECO:0000256" key="9">
    <source>
        <dbReference type="SAM" id="SignalP"/>
    </source>
</evidence>
<evidence type="ECO:0000256" key="2">
    <source>
        <dbReference type="ARBA" id="ARBA00010642"/>
    </source>
</evidence>
<feature type="transmembrane region" description="Helical" evidence="8">
    <location>
        <begin position="347"/>
        <end position="369"/>
    </location>
</feature>
<evidence type="ECO:0000256" key="5">
    <source>
        <dbReference type="ARBA" id="ARBA00022989"/>
    </source>
</evidence>
<feature type="compositionally biased region" description="Low complexity" evidence="7">
    <location>
        <begin position="702"/>
        <end position="734"/>
    </location>
</feature>
<dbReference type="InterPro" id="IPR040241">
    <property type="entry name" value="TRP_Flc/Pkd2-like"/>
</dbReference>
<dbReference type="EMBL" id="LBBL01000012">
    <property type="protein sequence ID" value="KKF97256.1"/>
    <property type="molecule type" value="Genomic_DNA"/>
</dbReference>
<gene>
    <name evidence="11" type="primary">FLC2</name>
    <name evidence="11" type="ORF">CFO_g381</name>
</gene>
<evidence type="ECO:0000313" key="12">
    <source>
        <dbReference type="Proteomes" id="UP000034841"/>
    </source>
</evidence>
<name>A0A0F8B5C1_CERFI</name>
<keyword evidence="5 8" id="KW-1133">Transmembrane helix</keyword>
<dbReference type="PANTHER" id="PTHR31145">
    <property type="entry name" value="INTEGRAL MEMBRANE PROTEIN (AFU_ORTHOLOGUE AFUA_7G01610)"/>
    <property type="match status" value="1"/>
</dbReference>
<keyword evidence="3 8" id="KW-0812">Transmembrane</keyword>
<evidence type="ECO:0000256" key="6">
    <source>
        <dbReference type="ARBA" id="ARBA00023136"/>
    </source>
</evidence>
<feature type="transmembrane region" description="Helical" evidence="8">
    <location>
        <begin position="433"/>
        <end position="453"/>
    </location>
</feature>
<dbReference type="Pfam" id="PF14558">
    <property type="entry name" value="TRP_N"/>
    <property type="match status" value="1"/>
</dbReference>
<evidence type="ECO:0000259" key="10">
    <source>
        <dbReference type="SMART" id="SM01320"/>
    </source>
</evidence>
<reference evidence="11 12" key="1">
    <citation type="submission" date="2015-04" db="EMBL/GenBank/DDBJ databases">
        <title>Genome sequence of Ceratocystis platani, a major pathogen of plane trees.</title>
        <authorList>
            <person name="Belbahri L."/>
        </authorList>
    </citation>
    <scope>NUCLEOTIDE SEQUENCE [LARGE SCALE GENOMIC DNA]</scope>
    <source>
        <strain evidence="11 12">CFO</strain>
    </source>
</reference>
<feature type="region of interest" description="Disordered" evidence="7">
    <location>
        <begin position="652"/>
        <end position="789"/>
    </location>
</feature>
<dbReference type="GO" id="GO:0055085">
    <property type="term" value="P:transmembrane transport"/>
    <property type="evidence" value="ECO:0007669"/>
    <property type="project" value="TreeGrafter"/>
</dbReference>
<feature type="transmembrane region" description="Helical" evidence="8">
    <location>
        <begin position="401"/>
        <end position="421"/>
    </location>
</feature>
<dbReference type="GO" id="GO:0009272">
    <property type="term" value="P:fungal-type cell wall biogenesis"/>
    <property type="evidence" value="ECO:0007669"/>
    <property type="project" value="TreeGrafter"/>
</dbReference>
<accession>A0A0F8B5C1</accession>
<keyword evidence="6 8" id="KW-0472">Membrane</keyword>
<feature type="compositionally biased region" description="Low complexity" evidence="7">
    <location>
        <begin position="679"/>
        <end position="695"/>
    </location>
</feature>
<comment type="caution">
    <text evidence="11">The sequence shown here is derived from an EMBL/GenBank/DDBJ whole genome shotgun (WGS) entry which is preliminary data.</text>
</comment>